<dbReference type="EMBL" id="FOQY01000031">
    <property type="protein sequence ID" value="SFK65317.1"/>
    <property type="molecule type" value="Genomic_DNA"/>
</dbReference>
<dbReference type="InterPro" id="IPR047722">
    <property type="entry name" value="STM4015-like"/>
</dbReference>
<protein>
    <submittedName>
        <fullName evidence="1">Leucine Rich repeat-containing protein</fullName>
    </submittedName>
</protein>
<accession>A0A1I4BB16</accession>
<dbReference type="RefSeq" id="WP_093890709.1">
    <property type="nucleotide sequence ID" value="NZ_FOQY01000031.1"/>
</dbReference>
<dbReference type="Proteomes" id="UP000199111">
    <property type="component" value="Unassembled WGS sequence"/>
</dbReference>
<dbReference type="InterPro" id="IPR032675">
    <property type="entry name" value="LRR_dom_sf"/>
</dbReference>
<reference evidence="2" key="1">
    <citation type="submission" date="2016-10" db="EMBL/GenBank/DDBJ databases">
        <authorList>
            <person name="Varghese N."/>
            <person name="Submissions S."/>
        </authorList>
    </citation>
    <scope>NUCLEOTIDE SEQUENCE [LARGE SCALE GENOMIC DNA]</scope>
    <source>
        <strain evidence="2">CGMCC 4.2126</strain>
    </source>
</reference>
<organism evidence="1 2">
    <name type="scientific">Streptosporangium canum</name>
    <dbReference type="NCBI Taxonomy" id="324952"/>
    <lineage>
        <taxon>Bacteria</taxon>
        <taxon>Bacillati</taxon>
        <taxon>Actinomycetota</taxon>
        <taxon>Actinomycetes</taxon>
        <taxon>Streptosporangiales</taxon>
        <taxon>Streptosporangiaceae</taxon>
        <taxon>Streptosporangium</taxon>
    </lineage>
</organism>
<dbReference type="AlphaFoldDB" id="A0A1I4BB16"/>
<keyword evidence="2" id="KW-1185">Reference proteome</keyword>
<dbReference type="Pfam" id="PF13516">
    <property type="entry name" value="LRR_6"/>
    <property type="match status" value="1"/>
</dbReference>
<dbReference type="NCBIfam" id="NF038076">
    <property type="entry name" value="fam_STM4015"/>
    <property type="match status" value="1"/>
</dbReference>
<name>A0A1I4BB16_9ACTN</name>
<sequence>MGHGDLSRFSSLPLSYFPCLEDGDPDAPHEAQAWRLWLDDGYSSEETFEDYFVRFVETVDTGRVRELVFGSWGTPFEDSADEPIDLLTQAADRFPNLRLIALGDISSDEAEISWIQQGDLTPLLGAFPRLEVLEVRGGTGLGLRPVGHDSLRVLRVESGGLSGAVVRAVGASDFPSLEHLELWLGVSDYGGDATVADLAPILSGERLPALRHLGLQDSEIQDEIAAAVASAPVVARLESLALSMGALGDEGVEALLSGQPLTHLRRLDLTHHFVGPPMVKRLAAALRHVKLIMGEAEARYEWAPEGRYVAVGE</sequence>
<dbReference type="Gene3D" id="3.80.10.10">
    <property type="entry name" value="Ribonuclease Inhibitor"/>
    <property type="match status" value="1"/>
</dbReference>
<gene>
    <name evidence="1" type="ORF">SAMN05216275_13140</name>
</gene>
<evidence type="ECO:0000313" key="2">
    <source>
        <dbReference type="Proteomes" id="UP000199111"/>
    </source>
</evidence>
<proteinExistence type="predicted"/>
<dbReference type="InterPro" id="IPR001611">
    <property type="entry name" value="Leu-rich_rpt"/>
</dbReference>
<evidence type="ECO:0000313" key="1">
    <source>
        <dbReference type="EMBL" id="SFK65317.1"/>
    </source>
</evidence>
<dbReference type="GeneID" id="96302128"/>
<dbReference type="SUPFAM" id="SSF52047">
    <property type="entry name" value="RNI-like"/>
    <property type="match status" value="1"/>
</dbReference>